<evidence type="ECO:0000313" key="2">
    <source>
        <dbReference type="EMBL" id="SNR67934.1"/>
    </source>
</evidence>
<dbReference type="SMART" id="SM00347">
    <property type="entry name" value="HTH_MARR"/>
    <property type="match status" value="1"/>
</dbReference>
<dbReference type="EMBL" id="FZOC01000001">
    <property type="protein sequence ID" value="SNR67934.1"/>
    <property type="molecule type" value="Genomic_DNA"/>
</dbReference>
<dbReference type="Gene3D" id="1.10.10.10">
    <property type="entry name" value="Winged helix-like DNA-binding domain superfamily/Winged helix DNA-binding domain"/>
    <property type="match status" value="1"/>
</dbReference>
<dbReference type="Pfam" id="PF13412">
    <property type="entry name" value="HTH_24"/>
    <property type="match status" value="1"/>
</dbReference>
<evidence type="ECO:0000259" key="1">
    <source>
        <dbReference type="SMART" id="SM00347"/>
    </source>
</evidence>
<dbReference type="RefSeq" id="WP_089271945.1">
    <property type="nucleotide sequence ID" value="NZ_FZOC01000001.1"/>
</dbReference>
<accession>A0A238YBF5</accession>
<gene>
    <name evidence="2" type="ORF">SAMN04488503_0815</name>
</gene>
<keyword evidence="3" id="KW-1185">Reference proteome</keyword>
<dbReference type="Proteomes" id="UP000198324">
    <property type="component" value="Unassembled WGS sequence"/>
</dbReference>
<dbReference type="AlphaFoldDB" id="A0A238YBF5"/>
<dbReference type="SUPFAM" id="SSF46785">
    <property type="entry name" value="Winged helix' DNA-binding domain"/>
    <property type="match status" value="1"/>
</dbReference>
<organism evidence="2 3">
    <name type="scientific">Humidesulfovibrio mexicanus</name>
    <dbReference type="NCBI Taxonomy" id="147047"/>
    <lineage>
        <taxon>Bacteria</taxon>
        <taxon>Pseudomonadati</taxon>
        <taxon>Thermodesulfobacteriota</taxon>
        <taxon>Desulfovibrionia</taxon>
        <taxon>Desulfovibrionales</taxon>
        <taxon>Desulfovibrionaceae</taxon>
        <taxon>Humidesulfovibrio</taxon>
    </lineage>
</organism>
<dbReference type="Gene3D" id="3.40.50.720">
    <property type="entry name" value="NAD(P)-binding Rossmann-like Domain"/>
    <property type="match status" value="1"/>
</dbReference>
<feature type="domain" description="HTH marR-type" evidence="1">
    <location>
        <begin position="7"/>
        <end position="93"/>
    </location>
</feature>
<proteinExistence type="predicted"/>
<name>A0A238YBF5_9BACT</name>
<dbReference type="InterPro" id="IPR036388">
    <property type="entry name" value="WH-like_DNA-bd_sf"/>
</dbReference>
<reference evidence="2 3" key="1">
    <citation type="submission" date="2017-06" db="EMBL/GenBank/DDBJ databases">
        <authorList>
            <person name="Kim H.J."/>
            <person name="Triplett B.A."/>
        </authorList>
    </citation>
    <scope>NUCLEOTIDE SEQUENCE [LARGE SCALE GENOMIC DNA]</scope>
    <source>
        <strain evidence="2 3">DSM 13116</strain>
    </source>
</reference>
<evidence type="ECO:0000313" key="3">
    <source>
        <dbReference type="Proteomes" id="UP000198324"/>
    </source>
</evidence>
<protein>
    <submittedName>
        <fullName evidence="2">Predicted transcriptional regulator, ArsR family</fullName>
    </submittedName>
</protein>
<dbReference type="OrthoDB" id="5418770at2"/>
<dbReference type="InterPro" id="IPR036390">
    <property type="entry name" value="WH_DNA-bd_sf"/>
</dbReference>
<dbReference type="InterPro" id="IPR000835">
    <property type="entry name" value="HTH_MarR-typ"/>
</dbReference>
<sequence>MLLSEGKYLKPSKETRVLAILDSLSQDSGLSQYELGRRLKLSGAMVNQYLKLLQEQNLIEYRPVNGKSYRYVLTSGGEKSRRQMFSDYSSETIRLYTNIKDFIANRLRGLEARGRRRIALFGASETCEVVLSALRDTAFQVVAVVDNDTGKHGAPFHRYVISAPVVLEQVDCQAVVITSFGRQDEIHQQLQPLSTRRGLEIVRL</sequence>
<dbReference type="GO" id="GO:0003700">
    <property type="term" value="F:DNA-binding transcription factor activity"/>
    <property type="evidence" value="ECO:0007669"/>
    <property type="project" value="InterPro"/>
</dbReference>